<evidence type="ECO:0000313" key="2">
    <source>
        <dbReference type="EMBL" id="TGZ59993.1"/>
    </source>
</evidence>
<sequence length="143" mass="15584">MDGAEDATEGYMACLSLSRLWTLVSQRCNNFLLPGSSRSSCFKFVVDGFFLGLIRHDALSTLLSYPEVFVWTSDPITGEQCITLHPSLNTPYERTSAVADAMLDLRATGTVPALKGWRDEVSGSVASGCTLVIISFIQKLNGR</sequence>
<gene>
    <name evidence="2" type="ORF">CRM22_008780</name>
</gene>
<organism evidence="2 3">
    <name type="scientific">Opisthorchis felineus</name>
    <dbReference type="NCBI Taxonomy" id="147828"/>
    <lineage>
        <taxon>Eukaryota</taxon>
        <taxon>Metazoa</taxon>
        <taxon>Spiralia</taxon>
        <taxon>Lophotrochozoa</taxon>
        <taxon>Platyhelminthes</taxon>
        <taxon>Trematoda</taxon>
        <taxon>Digenea</taxon>
        <taxon>Opisthorchiida</taxon>
        <taxon>Opisthorchiata</taxon>
        <taxon>Opisthorchiidae</taxon>
        <taxon>Opisthorchis</taxon>
    </lineage>
</organism>
<dbReference type="Gene3D" id="3.30.750.160">
    <property type="match status" value="1"/>
</dbReference>
<keyword evidence="3" id="KW-1185">Reference proteome</keyword>
<proteinExistence type="predicted"/>
<protein>
    <recommendedName>
        <fullName evidence="1">DUF4743 domain-containing protein</fullName>
    </recommendedName>
</protein>
<dbReference type="EMBL" id="SJOL01008635">
    <property type="protein sequence ID" value="TGZ59993.1"/>
    <property type="molecule type" value="Genomic_DNA"/>
</dbReference>
<dbReference type="AlphaFoldDB" id="A0A4S2LA83"/>
<accession>A0A4S2LA83</accession>
<comment type="caution">
    <text evidence="2">The sequence shown here is derived from an EMBL/GenBank/DDBJ whole genome shotgun (WGS) entry which is preliminary data.</text>
</comment>
<feature type="domain" description="DUF4743" evidence="1">
    <location>
        <begin position="26"/>
        <end position="121"/>
    </location>
</feature>
<name>A0A4S2LA83_OPIFE</name>
<reference evidence="2 3" key="1">
    <citation type="journal article" date="2019" name="BMC Genomics">
        <title>New insights from Opisthorchis felineus genome: update on genomics of the epidemiologically important liver flukes.</title>
        <authorList>
            <person name="Ershov N.I."/>
            <person name="Mordvinov V.A."/>
            <person name="Prokhortchouk E.B."/>
            <person name="Pakharukova M.Y."/>
            <person name="Gunbin K.V."/>
            <person name="Ustyantsev K."/>
            <person name="Genaev M.A."/>
            <person name="Blinov A.G."/>
            <person name="Mazur A."/>
            <person name="Boulygina E."/>
            <person name="Tsygankova S."/>
            <person name="Khrameeva E."/>
            <person name="Chekanov N."/>
            <person name="Fan G."/>
            <person name="Xiao A."/>
            <person name="Zhang H."/>
            <person name="Xu X."/>
            <person name="Yang H."/>
            <person name="Solovyev V."/>
            <person name="Lee S.M."/>
            <person name="Liu X."/>
            <person name="Afonnikov D.A."/>
            <person name="Skryabin K.G."/>
        </authorList>
    </citation>
    <scope>NUCLEOTIDE SEQUENCE [LARGE SCALE GENOMIC DNA]</scope>
    <source>
        <strain evidence="2">AK-0245</strain>
        <tissue evidence="2">Whole organism</tissue>
    </source>
</reference>
<evidence type="ECO:0000313" key="3">
    <source>
        <dbReference type="Proteomes" id="UP000308267"/>
    </source>
</evidence>
<dbReference type="InterPro" id="IPR031804">
    <property type="entry name" value="DUF4743"/>
</dbReference>
<dbReference type="Pfam" id="PF15916">
    <property type="entry name" value="DUF4743"/>
    <property type="match status" value="1"/>
</dbReference>
<dbReference type="STRING" id="147828.A0A4S2LA83"/>
<evidence type="ECO:0000259" key="1">
    <source>
        <dbReference type="Pfam" id="PF15916"/>
    </source>
</evidence>
<dbReference type="Proteomes" id="UP000308267">
    <property type="component" value="Unassembled WGS sequence"/>
</dbReference>